<keyword evidence="2" id="KW-1185">Reference proteome</keyword>
<dbReference type="Proteomes" id="UP001153050">
    <property type="component" value="Unassembled WGS sequence"/>
</dbReference>
<protein>
    <submittedName>
        <fullName evidence="1">Uncharacterized protein</fullName>
    </submittedName>
</protein>
<dbReference type="EMBL" id="CAKXZT010000141">
    <property type="protein sequence ID" value="CAH2405012.1"/>
    <property type="molecule type" value="Genomic_DNA"/>
</dbReference>
<accession>A0ABM9E7A0</accession>
<name>A0ABM9E7A0_9HYPH</name>
<sequence>MEIRKTAAPTSCGLITQRNKVHHVYTVERVARDLGVSEALIQELTLGLEPEDGVIWWTAPMMTRGSWPSPMSLHAAPLVILHPVPRGRICLSNNAAERALHGISIAADKRAAVLYSMIVSAKINDIDPQAWLAES</sequence>
<evidence type="ECO:0000313" key="2">
    <source>
        <dbReference type="Proteomes" id="UP001153050"/>
    </source>
</evidence>
<reference evidence="1 2" key="1">
    <citation type="submission" date="2022-03" db="EMBL/GenBank/DDBJ databases">
        <authorList>
            <person name="Brunel B."/>
        </authorList>
    </citation>
    <scope>NUCLEOTIDE SEQUENCE [LARGE SCALE GENOMIC DNA]</scope>
    <source>
        <strain evidence="1">STM5069sample</strain>
    </source>
</reference>
<evidence type="ECO:0000313" key="1">
    <source>
        <dbReference type="EMBL" id="CAH2405012.1"/>
    </source>
</evidence>
<gene>
    <name evidence="1" type="ORF">MES5069_450012</name>
</gene>
<proteinExistence type="predicted"/>
<comment type="caution">
    <text evidence="1">The sequence shown here is derived from an EMBL/GenBank/DDBJ whole genome shotgun (WGS) entry which is preliminary data.</text>
</comment>
<organism evidence="1 2">
    <name type="scientific">Mesorhizobium escarrei</name>
    <dbReference type="NCBI Taxonomy" id="666018"/>
    <lineage>
        <taxon>Bacteria</taxon>
        <taxon>Pseudomonadati</taxon>
        <taxon>Pseudomonadota</taxon>
        <taxon>Alphaproteobacteria</taxon>
        <taxon>Hyphomicrobiales</taxon>
        <taxon>Phyllobacteriaceae</taxon>
        <taxon>Mesorhizobium</taxon>
    </lineage>
</organism>